<evidence type="ECO:0000256" key="1">
    <source>
        <dbReference type="SAM" id="MobiDB-lite"/>
    </source>
</evidence>
<dbReference type="EMBL" id="CP002738">
    <property type="protein sequence ID" value="AEF99627.1"/>
    <property type="molecule type" value="Genomic_DNA"/>
</dbReference>
<keyword evidence="2" id="KW-0472">Membrane</keyword>
<gene>
    <name evidence="3" type="ordered locus">Metme_1199</name>
</gene>
<feature type="transmembrane region" description="Helical" evidence="2">
    <location>
        <begin position="6"/>
        <end position="28"/>
    </location>
</feature>
<keyword evidence="2" id="KW-0812">Transmembrane</keyword>
<feature type="region of interest" description="Disordered" evidence="1">
    <location>
        <begin position="120"/>
        <end position="163"/>
    </location>
</feature>
<reference key="2">
    <citation type="submission" date="2011-05" db="EMBL/GenBank/DDBJ databases">
        <title>Complete genome sequence of the aerobic marine methanotroph Methylomonas methanica MC09.</title>
        <authorList>
            <person name="Boden R."/>
            <person name="Cunliffe M."/>
            <person name="Scanlan J."/>
            <person name="Moussard H."/>
            <person name="Kits K.D."/>
            <person name="Klotz M."/>
            <person name="Jetten M."/>
            <person name="Vuilleumier S."/>
            <person name="Han J."/>
            <person name="Peters L."/>
            <person name="Mikhailova N."/>
            <person name="Teshima H."/>
            <person name="Tapia R."/>
            <person name="Kyrpides N."/>
            <person name="Ivanova N."/>
            <person name="Pagani I."/>
            <person name="Cheng J.-F."/>
            <person name="Goodwin L."/>
            <person name="Han C."/>
            <person name="Hauser L."/>
            <person name="Land M."/>
            <person name="Lapidus A."/>
            <person name="Lucas S."/>
            <person name="Pitluck S."/>
            <person name="Woyke T."/>
            <person name="Stein L.Y."/>
            <person name="Murrell C."/>
        </authorList>
    </citation>
    <scope>NUCLEOTIDE SEQUENCE</scope>
    <source>
        <strain>MC09</strain>
    </source>
</reference>
<protein>
    <submittedName>
        <fullName evidence="3">Uncharacterized protein</fullName>
    </submittedName>
</protein>
<reference evidence="3 4" key="1">
    <citation type="journal article" date="2011" name="J. Bacteriol.">
        <title>Complete Genome Sequence of the Aerobic Marine Methanotroph Methylomonas methanica MC09.</title>
        <authorList>
            <person name="Boden R."/>
            <person name="Cunliffe M."/>
            <person name="Scanlan J."/>
            <person name="Moussard H."/>
            <person name="Kits K.D."/>
            <person name="Klotz M.G."/>
            <person name="Jetten M.S."/>
            <person name="Vuilleumier S."/>
            <person name="Han J."/>
            <person name="Peters L."/>
            <person name="Mikhailova N."/>
            <person name="Teshima H."/>
            <person name="Tapia R."/>
            <person name="Kyrpides N."/>
            <person name="Ivanova N."/>
            <person name="Pagani I."/>
            <person name="Cheng J.F."/>
            <person name="Goodwin L."/>
            <person name="Han C."/>
            <person name="Hauser L."/>
            <person name="Land M.L."/>
            <person name="Lapidus A."/>
            <person name="Lucas S."/>
            <person name="Pitluck S."/>
            <person name="Woyke T."/>
            <person name="Stein L."/>
            <person name="Murrell J.C."/>
        </authorList>
    </citation>
    <scope>NUCLEOTIDE SEQUENCE [LARGE SCALE GENOMIC DNA]</scope>
    <source>
        <strain evidence="3 4">MC09</strain>
    </source>
</reference>
<evidence type="ECO:0000313" key="3">
    <source>
        <dbReference type="EMBL" id="AEF99627.1"/>
    </source>
</evidence>
<dbReference type="Proteomes" id="UP000008888">
    <property type="component" value="Chromosome"/>
</dbReference>
<feature type="compositionally biased region" description="Polar residues" evidence="1">
    <location>
        <begin position="120"/>
        <end position="152"/>
    </location>
</feature>
<keyword evidence="2" id="KW-1133">Transmembrane helix</keyword>
<sequence length="163" mass="18999">MRMILFTSVLVTTFVLLTIISFLALSWFKKRKQHQQLETLLNEIKERQNSRKNKLSRKFARQFDMAEKDAQEISDKLISAEKLFLQQYIDQLLKQKPSDVVYDQLCELLDHYLISLPNQNKETSQNKSQHTSSQEELTSSTPEPASTENTEAISEPDWGDVFD</sequence>
<organism evidence="3 4">
    <name type="scientific">Methylomonas methanica (strain DSM 25384 / MC09)</name>
    <dbReference type="NCBI Taxonomy" id="857087"/>
    <lineage>
        <taxon>Bacteria</taxon>
        <taxon>Pseudomonadati</taxon>
        <taxon>Pseudomonadota</taxon>
        <taxon>Gammaproteobacteria</taxon>
        <taxon>Methylococcales</taxon>
        <taxon>Methylococcaceae</taxon>
        <taxon>Methylomonas</taxon>
    </lineage>
</organism>
<dbReference type="STRING" id="857087.Metme_1199"/>
<dbReference type="KEGG" id="mmt:Metme_1199"/>
<keyword evidence="4" id="KW-1185">Reference proteome</keyword>
<reference evidence="4" key="3">
    <citation type="submission" date="2011-05" db="EMBL/GenBank/DDBJ databases">
        <title>Complete sequence of Methylomonas methanica MC09.</title>
        <authorList>
            <consortium name="US DOE Joint Genome Institute"/>
            <person name="Lucas S."/>
            <person name="Han J."/>
            <person name="Lapidus A."/>
            <person name="Cheng J.-F."/>
            <person name="Goodwin L."/>
            <person name="Pitluck S."/>
            <person name="Peters L."/>
            <person name="Mikhailova N."/>
            <person name="Teshima H."/>
            <person name="Han C."/>
            <person name="Tapia R."/>
            <person name="Land M."/>
            <person name="Hauser L."/>
            <person name="Kyrpides N."/>
            <person name="Ivanova N."/>
            <person name="Pagani I."/>
            <person name="Stein L."/>
            <person name="Woyke T."/>
        </authorList>
    </citation>
    <scope>NUCLEOTIDE SEQUENCE [LARGE SCALE GENOMIC DNA]</scope>
    <source>
        <strain evidence="4">MC09</strain>
    </source>
</reference>
<evidence type="ECO:0000256" key="2">
    <source>
        <dbReference type="SAM" id="Phobius"/>
    </source>
</evidence>
<evidence type="ECO:0000313" key="4">
    <source>
        <dbReference type="Proteomes" id="UP000008888"/>
    </source>
</evidence>
<name>F9ZWF8_METMM</name>
<accession>F9ZWF8</accession>
<proteinExistence type="predicted"/>
<dbReference type="AlphaFoldDB" id="F9ZWF8"/>
<dbReference type="HOGENOM" id="CLU_1625148_0_0_6"/>